<feature type="region of interest" description="Disordered" evidence="12">
    <location>
        <begin position="11"/>
        <end position="76"/>
    </location>
</feature>
<dbReference type="Gene3D" id="2.170.270.10">
    <property type="entry name" value="SET domain"/>
    <property type="match status" value="1"/>
</dbReference>
<comment type="subcellular location">
    <subcellularLocation>
        <location evidence="1">Nucleus</location>
    </subcellularLocation>
</comment>
<dbReference type="PANTHER" id="PTHR16515">
    <property type="entry name" value="PR DOMAIN ZINC FINGER PROTEIN"/>
    <property type="match status" value="1"/>
</dbReference>
<dbReference type="InterPro" id="IPR001214">
    <property type="entry name" value="SET_dom"/>
</dbReference>
<organism evidence="14 15">
    <name type="scientific">Mytilus galloprovincialis</name>
    <name type="common">Mediterranean mussel</name>
    <dbReference type="NCBI Taxonomy" id="29158"/>
    <lineage>
        <taxon>Eukaryota</taxon>
        <taxon>Metazoa</taxon>
        <taxon>Spiralia</taxon>
        <taxon>Lophotrochozoa</taxon>
        <taxon>Mollusca</taxon>
        <taxon>Bivalvia</taxon>
        <taxon>Autobranchia</taxon>
        <taxon>Pteriomorphia</taxon>
        <taxon>Mytilida</taxon>
        <taxon>Mytiloidea</taxon>
        <taxon>Mytilidae</taxon>
        <taxon>Mytilinae</taxon>
        <taxon>Mytilus</taxon>
    </lineage>
</organism>
<evidence type="ECO:0000256" key="2">
    <source>
        <dbReference type="ARBA" id="ARBA00022603"/>
    </source>
</evidence>
<keyword evidence="2" id="KW-0489">Methyltransferase</keyword>
<evidence type="ECO:0000313" key="15">
    <source>
        <dbReference type="Proteomes" id="UP000596742"/>
    </source>
</evidence>
<keyword evidence="3" id="KW-0808">Transferase</keyword>
<dbReference type="PROSITE" id="PS50280">
    <property type="entry name" value="SET"/>
    <property type="match status" value="1"/>
</dbReference>
<dbReference type="AlphaFoldDB" id="A0A8B6FNH3"/>
<keyword evidence="9" id="KW-0805">Transcription regulation</keyword>
<evidence type="ECO:0000256" key="6">
    <source>
        <dbReference type="ARBA" id="ARBA00022737"/>
    </source>
</evidence>
<feature type="compositionally biased region" description="Basic residues" evidence="12">
    <location>
        <begin position="41"/>
        <end position="52"/>
    </location>
</feature>
<dbReference type="OrthoDB" id="6433683at2759"/>
<dbReference type="Proteomes" id="UP000596742">
    <property type="component" value="Unassembled WGS sequence"/>
</dbReference>
<name>A0A8B6FNH3_MYTGA</name>
<keyword evidence="15" id="KW-1185">Reference proteome</keyword>
<evidence type="ECO:0000256" key="3">
    <source>
        <dbReference type="ARBA" id="ARBA00022679"/>
    </source>
</evidence>
<evidence type="ECO:0000256" key="1">
    <source>
        <dbReference type="ARBA" id="ARBA00004123"/>
    </source>
</evidence>
<dbReference type="InterPro" id="IPR013087">
    <property type="entry name" value="Znf_C2H2_type"/>
</dbReference>
<evidence type="ECO:0000259" key="13">
    <source>
        <dbReference type="PROSITE" id="PS50280"/>
    </source>
</evidence>
<keyword evidence="7" id="KW-0863">Zinc-finger</keyword>
<evidence type="ECO:0000256" key="7">
    <source>
        <dbReference type="ARBA" id="ARBA00022771"/>
    </source>
</evidence>
<evidence type="ECO:0000256" key="9">
    <source>
        <dbReference type="ARBA" id="ARBA00023015"/>
    </source>
</evidence>
<dbReference type="SMART" id="SM00317">
    <property type="entry name" value="SET"/>
    <property type="match status" value="1"/>
</dbReference>
<dbReference type="EMBL" id="UYJE01007164">
    <property type="protein sequence ID" value="VDI52328.1"/>
    <property type="molecule type" value="Genomic_DNA"/>
</dbReference>
<evidence type="ECO:0000256" key="12">
    <source>
        <dbReference type="SAM" id="MobiDB-lite"/>
    </source>
</evidence>
<keyword evidence="11" id="KW-0539">Nucleus</keyword>
<feature type="compositionally biased region" description="Polar residues" evidence="12">
    <location>
        <begin position="190"/>
        <end position="200"/>
    </location>
</feature>
<sequence>MHMAEAFITAIYSASEEANSPKATPSRSDNKNEKSSGKQTGSRKKTTSKSRKSASSTCDKEVSEEPETMSTTGLSVNIENELRAEISSVKETVNSVNSRMDIFLPLFEKFVSQTVTSGGQIETDREIATSGGQNISQDSRDIATSGGQNSLRHASVANHDNDIDDAISLQPNRDERRGLDLDLDSDNESQHSSVKNSTHNRFQRYSVVDKDSLDTENVSRDILGDIFGEDAKTKPDKSEAGIVLDQSQINILNQSWHCDNPLLLSTYKEEYRASFPVSDKSADILNLPKLDDITQTLLCKRHGPNAGKAHNKLFSKPEKIFENMAFKGQSAARMGLIITAYMQQALGSLMEKLNDSEPNIDLLVQMVKDIFAMSVKSMDQTARTGAFHHLIRRKATLLDTGLEDITELNDKFLSLKLSSDGVLGKDFEEKLKNRSETNKQIKDLLPELTPNQPVFKLLKKTRKAKSEKIEQTCAEEKSRKKNEENTEVHRYPQRQLPRTNYMYLEVPDDDEFIYCEDCEREYEGDCPVHPCIHIYDSKSTTKSEERAMETLPEGLSVRESRIPNAGLGVFADQTFPQRSRFGPYQGEVTTDPDKAHSTGYAWQINSDGTTRHYIDANNKTKSNWMRYVNCARNEDEQNLIAYQYKGQIFYRSFKEIVKGAELLVWYGQDYGKDLGIDRVDIKSLLKPRYINGEVIYGCPLCKMCFNSDRFMSNHLKYRHGTKLEWMLNDELKGEKSRLHHTISHRKEENIRETLISSKEPDTLLKEELPNLTGDPLISDNIIL</sequence>
<feature type="compositionally biased region" description="Polar residues" evidence="12">
    <location>
        <begin position="16"/>
        <end position="27"/>
    </location>
</feature>
<dbReference type="InterPro" id="IPR044417">
    <property type="entry name" value="PRDM7_9_PR-SET"/>
</dbReference>
<dbReference type="CDD" id="cd19193">
    <property type="entry name" value="PR-SET_PRDM7_9"/>
    <property type="match status" value="1"/>
</dbReference>
<evidence type="ECO:0000256" key="4">
    <source>
        <dbReference type="ARBA" id="ARBA00022691"/>
    </source>
</evidence>
<keyword evidence="4" id="KW-0949">S-adenosyl-L-methionine</keyword>
<feature type="region of interest" description="Disordered" evidence="12">
    <location>
        <begin position="118"/>
        <end position="200"/>
    </location>
</feature>
<keyword evidence="8" id="KW-0862">Zinc</keyword>
<evidence type="ECO:0000256" key="11">
    <source>
        <dbReference type="ARBA" id="ARBA00023242"/>
    </source>
</evidence>
<dbReference type="GO" id="GO:0010468">
    <property type="term" value="P:regulation of gene expression"/>
    <property type="evidence" value="ECO:0007669"/>
    <property type="project" value="TreeGrafter"/>
</dbReference>
<reference evidence="14" key="1">
    <citation type="submission" date="2018-11" db="EMBL/GenBank/DDBJ databases">
        <authorList>
            <person name="Alioto T."/>
            <person name="Alioto T."/>
        </authorList>
    </citation>
    <scope>NUCLEOTIDE SEQUENCE</scope>
</reference>
<dbReference type="GO" id="GO:0032259">
    <property type="term" value="P:methylation"/>
    <property type="evidence" value="ECO:0007669"/>
    <property type="project" value="UniProtKB-KW"/>
</dbReference>
<keyword evidence="6" id="KW-0677">Repeat</keyword>
<dbReference type="GO" id="GO:0005634">
    <property type="term" value="C:nucleus"/>
    <property type="evidence" value="ECO:0007669"/>
    <property type="project" value="UniProtKB-SubCell"/>
</dbReference>
<keyword evidence="10" id="KW-0804">Transcription</keyword>
<dbReference type="GO" id="GO:0008270">
    <property type="term" value="F:zinc ion binding"/>
    <property type="evidence" value="ECO:0007669"/>
    <property type="project" value="UniProtKB-KW"/>
</dbReference>
<dbReference type="SUPFAM" id="SSF82199">
    <property type="entry name" value="SET domain"/>
    <property type="match status" value="1"/>
</dbReference>
<evidence type="ECO:0000256" key="5">
    <source>
        <dbReference type="ARBA" id="ARBA00022723"/>
    </source>
</evidence>
<feature type="domain" description="SET" evidence="13">
    <location>
        <begin position="553"/>
        <end position="667"/>
    </location>
</feature>
<dbReference type="PANTHER" id="PTHR16515:SF49">
    <property type="entry name" value="GASTRULA ZINC FINGER PROTEIN XLCGF49.1-LIKE-RELATED"/>
    <property type="match status" value="1"/>
</dbReference>
<comment type="caution">
    <text evidence="14">The sequence shown here is derived from an EMBL/GenBank/DDBJ whole genome shotgun (WGS) entry which is preliminary data.</text>
</comment>
<dbReference type="PROSITE" id="PS00028">
    <property type="entry name" value="ZINC_FINGER_C2H2_1"/>
    <property type="match status" value="1"/>
</dbReference>
<dbReference type="Pfam" id="PF21549">
    <property type="entry name" value="PRDM2_PR"/>
    <property type="match status" value="1"/>
</dbReference>
<evidence type="ECO:0000256" key="8">
    <source>
        <dbReference type="ARBA" id="ARBA00022833"/>
    </source>
</evidence>
<protein>
    <recommendedName>
        <fullName evidence="13">SET domain-containing protein</fullName>
    </recommendedName>
</protein>
<dbReference type="InterPro" id="IPR050331">
    <property type="entry name" value="Zinc_finger"/>
</dbReference>
<evidence type="ECO:0000313" key="14">
    <source>
        <dbReference type="EMBL" id="VDI52328.1"/>
    </source>
</evidence>
<proteinExistence type="predicted"/>
<dbReference type="InterPro" id="IPR046341">
    <property type="entry name" value="SET_dom_sf"/>
</dbReference>
<dbReference type="GO" id="GO:0042054">
    <property type="term" value="F:histone methyltransferase activity"/>
    <property type="evidence" value="ECO:0007669"/>
    <property type="project" value="InterPro"/>
</dbReference>
<evidence type="ECO:0000256" key="10">
    <source>
        <dbReference type="ARBA" id="ARBA00023163"/>
    </source>
</evidence>
<accession>A0A8B6FNH3</accession>
<keyword evidence="5" id="KW-0479">Metal-binding</keyword>
<gene>
    <name evidence="14" type="ORF">MGAL_10B091407</name>
</gene>